<dbReference type="InterPro" id="IPR050625">
    <property type="entry name" value="ParA/MinD_ATPase"/>
</dbReference>
<keyword evidence="8" id="KW-1185">Reference proteome</keyword>
<dbReference type="RefSeq" id="WP_154543194.1">
    <property type="nucleotide sequence ID" value="NZ_VUMY01000002.1"/>
</dbReference>
<dbReference type="PROSITE" id="PS50110">
    <property type="entry name" value="RESPONSE_REGULATORY"/>
    <property type="match status" value="1"/>
</dbReference>
<dbReference type="SUPFAM" id="SSF52172">
    <property type="entry name" value="CheY-like"/>
    <property type="match status" value="1"/>
</dbReference>
<feature type="domain" description="Response regulatory" evidence="6">
    <location>
        <begin position="3"/>
        <end position="119"/>
    </location>
</feature>
<comment type="caution">
    <text evidence="3">Lacks conserved residue(s) required for the propagation of feature annotation.</text>
</comment>
<name>A0A7K0K1Q6_9ACTO</name>
<evidence type="ECO:0000256" key="1">
    <source>
        <dbReference type="ARBA" id="ARBA00022741"/>
    </source>
</evidence>
<dbReference type="SUPFAM" id="SSF52540">
    <property type="entry name" value="P-loop containing nucleoside triphosphate hydrolases"/>
    <property type="match status" value="1"/>
</dbReference>
<evidence type="ECO:0000256" key="5">
    <source>
        <dbReference type="SAM" id="Phobius"/>
    </source>
</evidence>
<dbReference type="Pfam" id="PF13614">
    <property type="entry name" value="AAA_31"/>
    <property type="match status" value="1"/>
</dbReference>
<gene>
    <name evidence="7" type="ORF">FYJ63_01685</name>
</gene>
<keyword evidence="2" id="KW-0067">ATP-binding</keyword>
<dbReference type="InterPro" id="IPR001789">
    <property type="entry name" value="Sig_transdc_resp-reg_receiver"/>
</dbReference>
<dbReference type="GO" id="GO:0005524">
    <property type="term" value="F:ATP binding"/>
    <property type="evidence" value="ECO:0007669"/>
    <property type="project" value="UniProtKB-KW"/>
</dbReference>
<keyword evidence="5" id="KW-1133">Transmembrane helix</keyword>
<dbReference type="GO" id="GO:0000160">
    <property type="term" value="P:phosphorelay signal transduction system"/>
    <property type="evidence" value="ECO:0007669"/>
    <property type="project" value="InterPro"/>
</dbReference>
<dbReference type="InterPro" id="IPR011006">
    <property type="entry name" value="CheY-like_superfamily"/>
</dbReference>
<evidence type="ECO:0000313" key="7">
    <source>
        <dbReference type="EMBL" id="MST48975.1"/>
    </source>
</evidence>
<evidence type="ECO:0000259" key="6">
    <source>
        <dbReference type="PROSITE" id="PS50110"/>
    </source>
</evidence>
<keyword evidence="5" id="KW-0812">Transmembrane</keyword>
<evidence type="ECO:0000256" key="3">
    <source>
        <dbReference type="PROSITE-ProRule" id="PRU00169"/>
    </source>
</evidence>
<dbReference type="Proteomes" id="UP000442535">
    <property type="component" value="Unassembled WGS sequence"/>
</dbReference>
<accession>A0A7K0K1Q6</accession>
<sequence>MSKAILGIDNSNLESDLKGMIQEIPGLELEATAPTSSQLREYADRFEPELIFVHEKLGPDPALSLVSELSISHPASAVILLSSERSPSTVIAALEKGAKNVIAYPFAYEDFNGRVNSALDWSRQMHQVINGATQAAQNSRGKIMALAGAKGGVGTTTLAIHLAISYATDNPGLRVCVVDLDIEKGDVSSVLDVRQNVSIANLSVVYRDLSASTVKDAVVEHESGIYLLLAPNDVRASEDVTPEALRTILSLLRQVFDVVIVDAGGYVSPAQATALEVADSTLVVTTGDVLAIRTMKKRMAAWENLGVVGERELKVLVNKVDRGSSFPVESVEKLTTARVLEENIPLTSRTIEPALVSRDPRTIQDENWWKIIRKIREAVLPVNPQTTEATYTPADSPESVQAPTLASNSPFTPASSPRIPARRKKTRKRFGLGSRHKSGGKPDGKSGETGAISLEFVGVFAILLIVLWIVWQGITAGVSYFWLAQATTESARAYAVSGGNLEKAQTAAEDTVPDGYASGITVSDTTPGLNPSEIQVKLTIDSNLSFINTFTTTRSVVMEGK</sequence>
<dbReference type="GO" id="GO:0005829">
    <property type="term" value="C:cytosol"/>
    <property type="evidence" value="ECO:0007669"/>
    <property type="project" value="TreeGrafter"/>
</dbReference>
<evidence type="ECO:0000256" key="2">
    <source>
        <dbReference type="ARBA" id="ARBA00022840"/>
    </source>
</evidence>
<comment type="caution">
    <text evidence="7">The sequence shown here is derived from an EMBL/GenBank/DDBJ whole genome shotgun (WGS) entry which is preliminary data.</text>
</comment>
<evidence type="ECO:0000256" key="4">
    <source>
        <dbReference type="SAM" id="MobiDB-lite"/>
    </source>
</evidence>
<feature type="transmembrane region" description="Helical" evidence="5">
    <location>
        <begin position="456"/>
        <end position="483"/>
    </location>
</feature>
<dbReference type="EMBL" id="VUMY01000002">
    <property type="protein sequence ID" value="MST48975.1"/>
    <property type="molecule type" value="Genomic_DNA"/>
</dbReference>
<reference evidence="7 8" key="1">
    <citation type="submission" date="2019-08" db="EMBL/GenBank/DDBJ databases">
        <title>In-depth cultivation of the pig gut microbiome towards novel bacterial diversity and tailored functional studies.</title>
        <authorList>
            <person name="Wylensek D."/>
            <person name="Hitch T.C.A."/>
            <person name="Clavel T."/>
        </authorList>
    </citation>
    <scope>NUCLEOTIDE SEQUENCE [LARGE SCALE GENOMIC DNA]</scope>
    <source>
        <strain evidence="7 8">RF-GAM-744-WT-7</strain>
    </source>
</reference>
<protein>
    <submittedName>
        <fullName evidence="7">AAA family ATPase</fullName>
    </submittedName>
</protein>
<dbReference type="AlphaFoldDB" id="A0A7K0K1Q6"/>
<proteinExistence type="predicted"/>
<evidence type="ECO:0000313" key="8">
    <source>
        <dbReference type="Proteomes" id="UP000442535"/>
    </source>
</evidence>
<dbReference type="InterPro" id="IPR025669">
    <property type="entry name" value="AAA_dom"/>
</dbReference>
<dbReference type="GO" id="GO:0016887">
    <property type="term" value="F:ATP hydrolysis activity"/>
    <property type="evidence" value="ECO:0007669"/>
    <property type="project" value="TreeGrafter"/>
</dbReference>
<dbReference type="Gene3D" id="3.40.50.2300">
    <property type="match status" value="1"/>
</dbReference>
<dbReference type="PANTHER" id="PTHR43384:SF6">
    <property type="entry name" value="SEPTUM SITE-DETERMINING PROTEIN MIND HOMOLOG, CHLOROPLASTIC"/>
    <property type="match status" value="1"/>
</dbReference>
<keyword evidence="5" id="KW-0472">Membrane</keyword>
<feature type="compositionally biased region" description="Basic residues" evidence="4">
    <location>
        <begin position="420"/>
        <end position="439"/>
    </location>
</feature>
<dbReference type="GO" id="GO:0009898">
    <property type="term" value="C:cytoplasmic side of plasma membrane"/>
    <property type="evidence" value="ECO:0007669"/>
    <property type="project" value="TreeGrafter"/>
</dbReference>
<dbReference type="InterPro" id="IPR027417">
    <property type="entry name" value="P-loop_NTPase"/>
</dbReference>
<dbReference type="GO" id="GO:0051782">
    <property type="term" value="P:negative regulation of cell division"/>
    <property type="evidence" value="ECO:0007669"/>
    <property type="project" value="TreeGrafter"/>
</dbReference>
<dbReference type="PANTHER" id="PTHR43384">
    <property type="entry name" value="SEPTUM SITE-DETERMINING PROTEIN MIND HOMOLOG, CHLOROPLASTIC-RELATED"/>
    <property type="match status" value="1"/>
</dbReference>
<feature type="compositionally biased region" description="Polar residues" evidence="4">
    <location>
        <begin position="398"/>
        <end position="415"/>
    </location>
</feature>
<feature type="region of interest" description="Disordered" evidence="4">
    <location>
        <begin position="386"/>
        <end position="447"/>
    </location>
</feature>
<keyword evidence="1" id="KW-0547">Nucleotide-binding</keyword>
<dbReference type="Gene3D" id="3.40.50.300">
    <property type="entry name" value="P-loop containing nucleotide triphosphate hydrolases"/>
    <property type="match status" value="1"/>
</dbReference>
<organism evidence="7 8">
    <name type="scientific">Mobiluncus porci</name>
    <dbReference type="NCBI Taxonomy" id="2652278"/>
    <lineage>
        <taxon>Bacteria</taxon>
        <taxon>Bacillati</taxon>
        <taxon>Actinomycetota</taxon>
        <taxon>Actinomycetes</taxon>
        <taxon>Actinomycetales</taxon>
        <taxon>Actinomycetaceae</taxon>
        <taxon>Mobiluncus</taxon>
    </lineage>
</organism>